<feature type="domain" description="Homing endonuclease LAGLIDADG" evidence="2">
    <location>
        <begin position="161"/>
        <end position="258"/>
    </location>
</feature>
<keyword evidence="1" id="KW-0812">Transmembrane</keyword>
<dbReference type="PANTHER" id="PTHR36181:SF4">
    <property type="entry name" value="LAGLIDADG ENDONUCLEASE"/>
    <property type="match status" value="1"/>
</dbReference>
<dbReference type="InterPro" id="IPR051289">
    <property type="entry name" value="LAGLIDADG_Endonuclease"/>
</dbReference>
<protein>
    <recommendedName>
        <fullName evidence="2">Homing endonuclease LAGLIDADG domain-containing protein</fullName>
    </recommendedName>
</protein>
<dbReference type="Pfam" id="PF00961">
    <property type="entry name" value="LAGLIDADG_1"/>
    <property type="match status" value="2"/>
</dbReference>
<dbReference type="AlphaFoldDB" id="A0A513U0S9"/>
<evidence type="ECO:0000313" key="3">
    <source>
        <dbReference type="EMBL" id="QDG01240.1"/>
    </source>
</evidence>
<dbReference type="InterPro" id="IPR027434">
    <property type="entry name" value="Homing_endonucl"/>
</dbReference>
<reference evidence="3" key="1">
    <citation type="journal article" name="Sci. Rep.">
        <title>Characterization of the mitochondrial genome of the pathogenic fungus Scytalidium auriculariicola (Leotiomycetes) and insights into its phylogenetics.</title>
        <authorList>
            <person name="Chen C."/>
            <person name="Li Q."/>
            <person name="Fu R."/>
            <person name="Wang J."/>
            <person name="Xiong C."/>
            <person name="Fan Z."/>
            <person name="Hu R."/>
            <person name="Zhang H."/>
            <person name="Lu D."/>
        </authorList>
    </citation>
    <scope>NUCLEOTIDE SEQUENCE</scope>
    <source>
        <tissue evidence="3">Mycelium</tissue>
    </source>
</reference>
<gene>
    <name evidence="3" type="primary">orf447</name>
</gene>
<dbReference type="GO" id="GO:0005739">
    <property type="term" value="C:mitochondrion"/>
    <property type="evidence" value="ECO:0007669"/>
    <property type="project" value="UniProtKB-ARBA"/>
</dbReference>
<organism evidence="3">
    <name type="scientific">Scytalidium sp</name>
    <dbReference type="NCBI Taxonomy" id="1715249"/>
    <lineage>
        <taxon>Eukaryota</taxon>
        <taxon>Fungi</taxon>
        <taxon>Dikarya</taxon>
        <taxon>Ascomycota</taxon>
        <taxon>Pezizomycotina</taxon>
        <taxon>Leotiomycetes</taxon>
        <taxon>Leotiomycetes incertae sedis</taxon>
        <taxon>Scytalidium</taxon>
    </lineage>
</organism>
<feature type="domain" description="Homing endonuclease LAGLIDADG" evidence="2">
    <location>
        <begin position="317"/>
        <end position="417"/>
    </location>
</feature>
<dbReference type="PANTHER" id="PTHR36181">
    <property type="entry name" value="INTRON-ENCODED ENDONUCLEASE AI3-RELATED"/>
    <property type="match status" value="1"/>
</dbReference>
<accession>A0A513U0S9</accession>
<dbReference type="InterPro" id="IPR004860">
    <property type="entry name" value="LAGLIDADG_dom"/>
</dbReference>
<evidence type="ECO:0000256" key="1">
    <source>
        <dbReference type="SAM" id="Phobius"/>
    </source>
</evidence>
<name>A0A513U0S9_9PEZI</name>
<evidence type="ECO:0000259" key="2">
    <source>
        <dbReference type="Pfam" id="PF00961"/>
    </source>
</evidence>
<dbReference type="FunFam" id="3.10.28.10:FF:000010">
    <property type="entry name" value="LAGLIDADG homing endonuclease I-LtrII"/>
    <property type="match status" value="1"/>
</dbReference>
<dbReference type="EMBL" id="MK111108">
    <property type="protein sequence ID" value="QDG01240.1"/>
    <property type="molecule type" value="Genomic_DNA"/>
</dbReference>
<dbReference type="GO" id="GO:0004519">
    <property type="term" value="F:endonuclease activity"/>
    <property type="evidence" value="ECO:0007669"/>
    <property type="project" value="InterPro"/>
</dbReference>
<dbReference type="SUPFAM" id="SSF55608">
    <property type="entry name" value="Homing endonucleases"/>
    <property type="match status" value="2"/>
</dbReference>
<geneLocation type="mitochondrion" evidence="3"/>
<dbReference type="Gene3D" id="3.10.28.10">
    <property type="entry name" value="Homing endonucleases"/>
    <property type="match status" value="2"/>
</dbReference>
<sequence>MTSTTFFFIFVPILAIILLAVNLIFAPHNPKNWFWKSRIIWGKLSNSGEALKLLVPSNYWKIICGWTNDSCTVTSQKIYESLVGDHGSKSAIPENIAVKEQRVDGSWYGINSESYPYLRCTLVGFERNYQVKIHSNSINLTRNYSKLESKLDSKLNPWYVTGFTDGEGSFMLTIIKDNKYKLGWRAACRFAISLNKKDLKLLNSIKEFFGVGNVFLMGKGSAQYRVESLEGLAIIINHFDKYSLITKKQADYALFKLAHRLIKNKSHLTEKGLLELVALKAVLNKGLSDDLSIAFPDIVPALRPETPLSKIKDPSWLVGFTDAEGCFSVIRFKSQTSKLGEAVKLSFILTQSIRDEDLMKSLIEYLGCGNTSLDSRGTIDFKVTNFSSIRDIIIPFFDKSRLQGNKSLDFSDFSEVVTLMENKSHLTKEGLDKIKIIQNRMNTKRKQ</sequence>
<proteinExistence type="predicted"/>
<keyword evidence="3" id="KW-0496">Mitochondrion</keyword>
<feature type="transmembrane region" description="Helical" evidence="1">
    <location>
        <begin position="6"/>
        <end position="26"/>
    </location>
</feature>
<keyword evidence="1" id="KW-1133">Transmembrane helix</keyword>
<keyword evidence="1" id="KW-0472">Membrane</keyword>